<keyword evidence="3" id="KW-1185">Reference proteome</keyword>
<evidence type="ECO:0000313" key="2">
    <source>
        <dbReference type="EMBL" id="GAA4951511.1"/>
    </source>
</evidence>
<organism evidence="2 3">
    <name type="scientific">Yinghuangia aomiensis</name>
    <dbReference type="NCBI Taxonomy" id="676205"/>
    <lineage>
        <taxon>Bacteria</taxon>
        <taxon>Bacillati</taxon>
        <taxon>Actinomycetota</taxon>
        <taxon>Actinomycetes</taxon>
        <taxon>Kitasatosporales</taxon>
        <taxon>Streptomycetaceae</taxon>
        <taxon>Yinghuangia</taxon>
    </lineage>
</organism>
<dbReference type="Pfam" id="PF04149">
    <property type="entry name" value="DUF397"/>
    <property type="match status" value="1"/>
</dbReference>
<gene>
    <name evidence="2" type="ORF">GCM10023205_10470</name>
</gene>
<name>A0ABP9GTW4_9ACTN</name>
<proteinExistence type="predicted"/>
<dbReference type="Proteomes" id="UP001500466">
    <property type="component" value="Unassembled WGS sequence"/>
</dbReference>
<dbReference type="EMBL" id="BAABHS010000003">
    <property type="protein sequence ID" value="GAA4951511.1"/>
    <property type="molecule type" value="Genomic_DNA"/>
</dbReference>
<sequence length="60" mass="6457">MNKRITGYRKSSYSGGGSNECVAVGTGEGVTGVRDTKDRRRGHIAVPDRSWAAFLETLKG</sequence>
<feature type="domain" description="DUF397" evidence="1">
    <location>
        <begin position="7"/>
        <end position="59"/>
    </location>
</feature>
<protein>
    <recommendedName>
        <fullName evidence="1">DUF397 domain-containing protein</fullName>
    </recommendedName>
</protein>
<evidence type="ECO:0000259" key="1">
    <source>
        <dbReference type="Pfam" id="PF04149"/>
    </source>
</evidence>
<reference evidence="3" key="1">
    <citation type="journal article" date="2019" name="Int. J. Syst. Evol. Microbiol.">
        <title>The Global Catalogue of Microorganisms (GCM) 10K type strain sequencing project: providing services to taxonomists for standard genome sequencing and annotation.</title>
        <authorList>
            <consortium name="The Broad Institute Genomics Platform"/>
            <consortium name="The Broad Institute Genome Sequencing Center for Infectious Disease"/>
            <person name="Wu L."/>
            <person name="Ma J."/>
        </authorList>
    </citation>
    <scope>NUCLEOTIDE SEQUENCE [LARGE SCALE GENOMIC DNA]</scope>
    <source>
        <strain evidence="3">JCM 17986</strain>
    </source>
</reference>
<dbReference type="InterPro" id="IPR007278">
    <property type="entry name" value="DUF397"/>
</dbReference>
<comment type="caution">
    <text evidence="2">The sequence shown here is derived from an EMBL/GenBank/DDBJ whole genome shotgun (WGS) entry which is preliminary data.</text>
</comment>
<accession>A0ABP9GTW4</accession>
<dbReference type="RefSeq" id="WP_345674068.1">
    <property type="nucleotide sequence ID" value="NZ_BAABHS010000003.1"/>
</dbReference>
<evidence type="ECO:0000313" key="3">
    <source>
        <dbReference type="Proteomes" id="UP001500466"/>
    </source>
</evidence>